<keyword evidence="7" id="KW-0915">Sodium</keyword>
<evidence type="ECO:0000256" key="10">
    <source>
        <dbReference type="ARBA" id="ARBA00023201"/>
    </source>
</evidence>
<dbReference type="GO" id="GO:0015280">
    <property type="term" value="F:ligand-gated sodium channel activity"/>
    <property type="evidence" value="ECO:0007669"/>
    <property type="project" value="TreeGrafter"/>
</dbReference>
<evidence type="ECO:0000256" key="6">
    <source>
        <dbReference type="ARBA" id="ARBA00022989"/>
    </source>
</evidence>
<name>A0A8S4R7Y7_9NEOP</name>
<keyword evidence="8 12" id="KW-0406">Ion transport</keyword>
<dbReference type="Proteomes" id="UP000838756">
    <property type="component" value="Unassembled WGS sequence"/>
</dbReference>
<keyword evidence="11 12" id="KW-0407">Ion channel</keyword>
<keyword evidence="10 12" id="KW-0739">Sodium transport</keyword>
<evidence type="ECO:0000256" key="11">
    <source>
        <dbReference type="ARBA" id="ARBA00023303"/>
    </source>
</evidence>
<protein>
    <submittedName>
        <fullName evidence="14">Jg16605 protein</fullName>
    </submittedName>
</protein>
<dbReference type="Pfam" id="PF00858">
    <property type="entry name" value="ASC"/>
    <property type="match status" value="1"/>
</dbReference>
<evidence type="ECO:0000256" key="2">
    <source>
        <dbReference type="ARBA" id="ARBA00007193"/>
    </source>
</evidence>
<dbReference type="PANTHER" id="PTHR11690">
    <property type="entry name" value="AMILORIDE-SENSITIVE SODIUM CHANNEL-RELATED"/>
    <property type="match status" value="1"/>
</dbReference>
<keyword evidence="5 12" id="KW-0812">Transmembrane</keyword>
<evidence type="ECO:0000256" key="8">
    <source>
        <dbReference type="ARBA" id="ARBA00023065"/>
    </source>
</evidence>
<evidence type="ECO:0000256" key="13">
    <source>
        <dbReference type="SAM" id="Phobius"/>
    </source>
</evidence>
<dbReference type="EMBL" id="CAKXAJ010024920">
    <property type="protein sequence ID" value="CAH2232843.1"/>
    <property type="molecule type" value="Genomic_DNA"/>
</dbReference>
<evidence type="ECO:0000313" key="15">
    <source>
        <dbReference type="Proteomes" id="UP000838756"/>
    </source>
</evidence>
<evidence type="ECO:0000256" key="4">
    <source>
        <dbReference type="ARBA" id="ARBA00022461"/>
    </source>
</evidence>
<feature type="transmembrane region" description="Helical" evidence="13">
    <location>
        <begin position="37"/>
        <end position="58"/>
    </location>
</feature>
<dbReference type="AlphaFoldDB" id="A0A8S4R7Y7"/>
<comment type="caution">
    <text evidence="14">The sequence shown here is derived from an EMBL/GenBank/DDBJ whole genome shotgun (WGS) entry which is preliminary data.</text>
</comment>
<keyword evidence="15" id="KW-1185">Reference proteome</keyword>
<evidence type="ECO:0000313" key="14">
    <source>
        <dbReference type="EMBL" id="CAH2232843.1"/>
    </source>
</evidence>
<evidence type="ECO:0000256" key="3">
    <source>
        <dbReference type="ARBA" id="ARBA00022448"/>
    </source>
</evidence>
<evidence type="ECO:0000256" key="7">
    <source>
        <dbReference type="ARBA" id="ARBA00023053"/>
    </source>
</evidence>
<evidence type="ECO:0000256" key="9">
    <source>
        <dbReference type="ARBA" id="ARBA00023136"/>
    </source>
</evidence>
<organism evidence="14 15">
    <name type="scientific">Pararge aegeria aegeria</name>
    <dbReference type="NCBI Taxonomy" id="348720"/>
    <lineage>
        <taxon>Eukaryota</taxon>
        <taxon>Metazoa</taxon>
        <taxon>Ecdysozoa</taxon>
        <taxon>Arthropoda</taxon>
        <taxon>Hexapoda</taxon>
        <taxon>Insecta</taxon>
        <taxon>Pterygota</taxon>
        <taxon>Neoptera</taxon>
        <taxon>Endopterygota</taxon>
        <taxon>Lepidoptera</taxon>
        <taxon>Glossata</taxon>
        <taxon>Ditrysia</taxon>
        <taxon>Papilionoidea</taxon>
        <taxon>Nymphalidae</taxon>
        <taxon>Satyrinae</taxon>
        <taxon>Satyrini</taxon>
        <taxon>Parargina</taxon>
        <taxon>Pararge</taxon>
    </lineage>
</organism>
<dbReference type="OrthoDB" id="5874059at2759"/>
<comment type="similarity">
    <text evidence="2 12">Belongs to the amiloride-sensitive sodium channel (TC 1.A.6) family.</text>
</comment>
<keyword evidence="9 13" id="KW-0472">Membrane</keyword>
<evidence type="ECO:0000256" key="1">
    <source>
        <dbReference type="ARBA" id="ARBA00004141"/>
    </source>
</evidence>
<accession>A0A8S4R7Y7</accession>
<evidence type="ECO:0000256" key="5">
    <source>
        <dbReference type="ARBA" id="ARBA00022692"/>
    </source>
</evidence>
<dbReference type="PANTHER" id="PTHR11690:SF175">
    <property type="entry name" value="PICKPOCKET 13-RELATED"/>
    <property type="match status" value="1"/>
</dbReference>
<comment type="subcellular location">
    <subcellularLocation>
        <location evidence="1">Membrane</location>
        <topology evidence="1">Multi-pass membrane protein</topology>
    </subcellularLocation>
</comment>
<dbReference type="GO" id="GO:0005886">
    <property type="term" value="C:plasma membrane"/>
    <property type="evidence" value="ECO:0007669"/>
    <property type="project" value="TreeGrafter"/>
</dbReference>
<proteinExistence type="inferred from homology"/>
<gene>
    <name evidence="14" type="primary">jg16605</name>
    <name evidence="14" type="ORF">PAEG_LOCUS11020</name>
</gene>
<keyword evidence="6 13" id="KW-1133">Transmembrane helix</keyword>
<reference evidence="14" key="1">
    <citation type="submission" date="2022-03" db="EMBL/GenBank/DDBJ databases">
        <authorList>
            <person name="Lindestad O."/>
        </authorList>
    </citation>
    <scope>NUCLEOTIDE SEQUENCE</scope>
</reference>
<evidence type="ECO:0000256" key="12">
    <source>
        <dbReference type="RuleBase" id="RU000679"/>
    </source>
</evidence>
<keyword evidence="3 12" id="KW-0813">Transport</keyword>
<dbReference type="Gene3D" id="2.60.470.10">
    <property type="entry name" value="Acid-sensing ion channels like domains"/>
    <property type="match status" value="1"/>
</dbReference>
<sequence length="424" mass="48545">MPPKFSCKAHVKDYCSKCTFAGVHFIADATKHWIERVLWAILVILSWYGSALLISAAWEAFVKSPISFGVETTYLDWETKLPAVAICDIDSSSNKYKIFDTTAKIWPSGYGYDLDDVLFDIAYFRGRAYNLVRVCLPEDRNPYCPLSNYSYYASLIRSTCPEVLANCSYNNETFDCCEYFQPIETDVGLCFIINSIQTKNPKPYPMETNKKQKRGILRFKVLLAIMIYTLGEDEVPNIATLISSTLKVLLGKTYRREVTVKNIENHPLVGLTTLEQRSCRFHHENENGLYPHYSYSACNVRCRKLAQMETCQCNDHFMLNTTDEERCNISGMACLHNYFAELSTLKPKWAQRPGLACDCLPSCNETEINVIQDVVSTRLTRNGHKLVTSVYRLRKVQKSFGGLSIRFYNMIPKNTTTKFKGIIR</sequence>
<keyword evidence="4 12" id="KW-0894">Sodium channel</keyword>
<dbReference type="InterPro" id="IPR001873">
    <property type="entry name" value="ENaC"/>
</dbReference>